<dbReference type="InterPro" id="IPR053714">
    <property type="entry name" value="Iso_Racemase_Enz_sf"/>
</dbReference>
<evidence type="ECO:0000313" key="1">
    <source>
        <dbReference type="EMBL" id="GHC94129.1"/>
    </source>
</evidence>
<dbReference type="PANTHER" id="PTHR40267">
    <property type="entry name" value="BLR3294 PROTEIN"/>
    <property type="match status" value="1"/>
</dbReference>
<dbReference type="AlphaFoldDB" id="A0A919CA26"/>
<reference evidence="1" key="1">
    <citation type="journal article" date="2014" name="Int. J. Syst. Evol. Microbiol.">
        <title>Complete genome sequence of Corynebacterium casei LMG S-19264T (=DSM 44701T), isolated from a smear-ripened cheese.</title>
        <authorList>
            <consortium name="US DOE Joint Genome Institute (JGI-PGF)"/>
            <person name="Walter F."/>
            <person name="Albersmeier A."/>
            <person name="Kalinowski J."/>
            <person name="Ruckert C."/>
        </authorList>
    </citation>
    <scope>NUCLEOTIDE SEQUENCE</scope>
    <source>
        <strain evidence="1">JCM 4637</strain>
    </source>
</reference>
<dbReference type="Proteomes" id="UP000638353">
    <property type="component" value="Unassembled WGS sequence"/>
</dbReference>
<evidence type="ECO:0000313" key="2">
    <source>
        <dbReference type="Proteomes" id="UP000638353"/>
    </source>
</evidence>
<dbReference type="Gene3D" id="3.40.50.12500">
    <property type="match status" value="1"/>
</dbReference>
<dbReference type="PANTHER" id="PTHR40267:SF1">
    <property type="entry name" value="BLR3294 PROTEIN"/>
    <property type="match status" value="1"/>
</dbReference>
<dbReference type="InterPro" id="IPR026286">
    <property type="entry name" value="MaiA/AMDase"/>
</dbReference>
<sequence>MQQRIGHLVPSTSVGVERWVAQICKPVSIEVAHPIARASLPEVMSGPAIAPSQSGELTRAASQLADAGVSAVVWSGSSSDLHGAAHGRAMARWVEEVTGVRASTVTLGQIDLLSRRDIVSMALVSAGNEQTAGRLADTYLAAGFKIASVTALGLANAREAAELPVSRVRRVLKEADSLDAQCIVVAGTELPVAPVAALMERELGKPVYDGARVAIRTGLELLGLSVVAPEWGEMFGAEKPAGVCCDSH</sequence>
<comment type="caution">
    <text evidence="1">The sequence shown here is derived from an EMBL/GenBank/DDBJ whole genome shotgun (WGS) entry which is preliminary data.</text>
</comment>
<protein>
    <recommendedName>
        <fullName evidence="3">Asp/Glu/hydantoin racemase</fullName>
    </recommendedName>
</protein>
<reference evidence="1" key="2">
    <citation type="submission" date="2020-09" db="EMBL/GenBank/DDBJ databases">
        <authorList>
            <person name="Sun Q."/>
            <person name="Ohkuma M."/>
        </authorList>
    </citation>
    <scope>NUCLEOTIDE SEQUENCE</scope>
    <source>
        <strain evidence="1">JCM 4637</strain>
    </source>
</reference>
<evidence type="ECO:0008006" key="3">
    <source>
        <dbReference type="Google" id="ProtNLM"/>
    </source>
</evidence>
<proteinExistence type="predicted"/>
<dbReference type="RefSeq" id="WP_189821424.1">
    <property type="nucleotide sequence ID" value="NZ_BMVC01000005.1"/>
</dbReference>
<dbReference type="EMBL" id="BMVC01000005">
    <property type="protein sequence ID" value="GHC94129.1"/>
    <property type="molecule type" value="Genomic_DNA"/>
</dbReference>
<gene>
    <name evidence="1" type="ORF">GCM10010334_31990</name>
</gene>
<accession>A0A919CA26</accession>
<dbReference type="Pfam" id="PF17645">
    <property type="entry name" value="Amdase"/>
    <property type="match status" value="1"/>
</dbReference>
<name>A0A919CA26_9ACTN</name>
<organism evidence="1 2">
    <name type="scientific">Streptomyces finlayi</name>
    <dbReference type="NCBI Taxonomy" id="67296"/>
    <lineage>
        <taxon>Bacteria</taxon>
        <taxon>Bacillati</taxon>
        <taxon>Actinomycetota</taxon>
        <taxon>Actinomycetes</taxon>
        <taxon>Kitasatosporales</taxon>
        <taxon>Streptomycetaceae</taxon>
        <taxon>Streptomyces</taxon>
    </lineage>
</organism>